<name>A0ABT1Z5H1_9ACTN</name>
<gene>
    <name evidence="2" type="ORF">NVS32_00575</name>
</gene>
<evidence type="ECO:0000313" key="2">
    <source>
        <dbReference type="EMBL" id="MCR9035453.1"/>
    </source>
</evidence>
<feature type="transmembrane region" description="Helical" evidence="1">
    <location>
        <begin position="99"/>
        <end position="119"/>
    </location>
</feature>
<dbReference type="RefSeq" id="WP_258498295.1">
    <property type="nucleotide sequence ID" value="NZ_JANSKA010000001.1"/>
</dbReference>
<keyword evidence="3" id="KW-1185">Reference proteome</keyword>
<keyword evidence="1" id="KW-1133">Transmembrane helix</keyword>
<comment type="caution">
    <text evidence="2">The sequence shown here is derived from an EMBL/GenBank/DDBJ whole genome shotgun (WGS) entry which is preliminary data.</text>
</comment>
<accession>A0ABT1Z5H1</accession>
<protein>
    <submittedName>
        <fullName evidence="2">Uncharacterized protein</fullName>
    </submittedName>
</protein>
<organism evidence="2 3">
    <name type="scientific">Tractidigestivibacter montrealensis</name>
    <dbReference type="NCBI Taxonomy" id="2972466"/>
    <lineage>
        <taxon>Bacteria</taxon>
        <taxon>Bacillati</taxon>
        <taxon>Actinomycetota</taxon>
        <taxon>Coriobacteriia</taxon>
        <taxon>Coriobacteriales</taxon>
        <taxon>Atopobiaceae</taxon>
        <taxon>Tractidigestivibacter</taxon>
    </lineage>
</organism>
<feature type="transmembrane region" description="Helical" evidence="1">
    <location>
        <begin position="169"/>
        <end position="187"/>
    </location>
</feature>
<feature type="transmembrane region" description="Helical" evidence="1">
    <location>
        <begin position="199"/>
        <end position="217"/>
    </location>
</feature>
<sequence>MSGMTGAAGAAGVIGPLWLLLQIEIPVFLLADALPTRKVPLPLRVLVVAALLSPVALHLIASWGDGTVDVAGYLLTFASLLLLSAASVWAVFSTSVWTAFFCSSAGYTAQGFATGVQGVLRGTARLTQIESLAAIPDDLVLLVTYIGFYLLFVRKVRRSRLELVADGRMLPAFGMCILAVIGLDVLLKQLESQGLAPSTILALRCVHLAFCAFLLGFEYRSLVGSRLETEATVDRHILEERSRQYEESRLSIEAVNRRMHDIVRSTTEDARQMGALDNPQVNDLLVQMVSEVNHYDAIIRTGNEALDTVLTEKSLVCESNGMSLSPIADGEALAFLRPAEIYVLVGGVLDLVIDQVRHVGDPSQRDISFIVRRRGDMVTISAQGYEAEQSEDERRVTRRELDRLARRVVDAHRGSVSSSTEGDTRLIVVSMPID</sequence>
<dbReference type="Proteomes" id="UP001204320">
    <property type="component" value="Unassembled WGS sequence"/>
</dbReference>
<feature type="transmembrane region" description="Helical" evidence="1">
    <location>
        <begin position="43"/>
        <end position="64"/>
    </location>
</feature>
<reference evidence="2 3" key="1">
    <citation type="submission" date="2022-08" db="EMBL/GenBank/DDBJ databases">
        <title>Tractidigestivibacter montrealensis type strain KD21.</title>
        <authorList>
            <person name="Diop K."/>
            <person name="Richard C."/>
            <person name="Routy B."/>
        </authorList>
    </citation>
    <scope>NUCLEOTIDE SEQUENCE [LARGE SCALE GENOMIC DNA]</scope>
    <source>
        <strain evidence="2 3">KD21</strain>
    </source>
</reference>
<keyword evidence="1" id="KW-0812">Transmembrane</keyword>
<dbReference type="EMBL" id="JANSKA010000001">
    <property type="protein sequence ID" value="MCR9035453.1"/>
    <property type="molecule type" value="Genomic_DNA"/>
</dbReference>
<evidence type="ECO:0000313" key="3">
    <source>
        <dbReference type="Proteomes" id="UP001204320"/>
    </source>
</evidence>
<feature type="transmembrane region" description="Helical" evidence="1">
    <location>
        <begin position="139"/>
        <end position="157"/>
    </location>
</feature>
<evidence type="ECO:0000256" key="1">
    <source>
        <dbReference type="SAM" id="Phobius"/>
    </source>
</evidence>
<feature type="transmembrane region" description="Helical" evidence="1">
    <location>
        <begin position="6"/>
        <end position="31"/>
    </location>
</feature>
<proteinExistence type="predicted"/>
<feature type="transmembrane region" description="Helical" evidence="1">
    <location>
        <begin position="70"/>
        <end position="92"/>
    </location>
</feature>
<keyword evidence="1" id="KW-0472">Membrane</keyword>